<keyword evidence="4" id="KW-0319">Glycerol metabolism</keyword>
<name>A0A7X7LYH0_9RHOO</name>
<dbReference type="InterPro" id="IPR000447">
    <property type="entry name" value="G3P_DH_FAD-dep"/>
</dbReference>
<keyword evidence="5" id="KW-0274">FAD</keyword>
<proteinExistence type="inferred from homology"/>
<evidence type="ECO:0000313" key="9">
    <source>
        <dbReference type="EMBL" id="NLF55697.1"/>
    </source>
</evidence>
<dbReference type="GO" id="GO:0046168">
    <property type="term" value="P:glycerol-3-phosphate catabolic process"/>
    <property type="evidence" value="ECO:0007669"/>
    <property type="project" value="TreeGrafter"/>
</dbReference>
<dbReference type="InterPro" id="IPR031656">
    <property type="entry name" value="DAO_C"/>
</dbReference>
<feature type="domain" description="Alpha-glycerophosphate oxidase C-terminal" evidence="8">
    <location>
        <begin position="395"/>
        <end position="472"/>
    </location>
</feature>
<dbReference type="InterPro" id="IPR036188">
    <property type="entry name" value="FAD/NAD-bd_sf"/>
</dbReference>
<dbReference type="PANTHER" id="PTHR11985">
    <property type="entry name" value="GLYCEROL-3-PHOSPHATE DEHYDROGENASE"/>
    <property type="match status" value="1"/>
</dbReference>
<accession>A0A7X7LYH0</accession>
<dbReference type="PANTHER" id="PTHR11985:SF35">
    <property type="entry name" value="ANAEROBIC GLYCEROL-3-PHOSPHATE DEHYDROGENASE SUBUNIT A"/>
    <property type="match status" value="1"/>
</dbReference>
<dbReference type="PRINTS" id="PR01001">
    <property type="entry name" value="FADG3PDH"/>
</dbReference>
<dbReference type="Gene3D" id="1.10.8.870">
    <property type="entry name" value="Alpha-glycerophosphate oxidase, cap domain"/>
    <property type="match status" value="1"/>
</dbReference>
<protein>
    <submittedName>
        <fullName evidence="9">Glycerol-3-phosphate dehydrogenase/oxidase</fullName>
    </submittedName>
</protein>
<dbReference type="EMBL" id="JAAYYV010000437">
    <property type="protein sequence ID" value="NLF55697.1"/>
    <property type="molecule type" value="Genomic_DNA"/>
</dbReference>
<dbReference type="Pfam" id="PF01266">
    <property type="entry name" value="DAO"/>
    <property type="match status" value="1"/>
</dbReference>
<dbReference type="Proteomes" id="UP000536534">
    <property type="component" value="Unassembled WGS sequence"/>
</dbReference>
<evidence type="ECO:0000256" key="1">
    <source>
        <dbReference type="ARBA" id="ARBA00001974"/>
    </source>
</evidence>
<organism evidence="9 10">
    <name type="scientific">Thauera phenolivorans</name>
    <dbReference type="NCBI Taxonomy" id="1792543"/>
    <lineage>
        <taxon>Bacteria</taxon>
        <taxon>Pseudomonadati</taxon>
        <taxon>Pseudomonadota</taxon>
        <taxon>Betaproteobacteria</taxon>
        <taxon>Rhodocyclales</taxon>
        <taxon>Zoogloeaceae</taxon>
        <taxon>Thauera</taxon>
    </lineage>
</organism>
<dbReference type="SUPFAM" id="SSF51905">
    <property type="entry name" value="FAD/NAD(P)-binding domain"/>
    <property type="match status" value="1"/>
</dbReference>
<sequence>MVVIGGGATGLGCAVDAAARGYRVLVVDAHDFAKGTSSRATKLIHGGVRYLAQGNLALVREALAERARLLANAPHLVHALRFVVPAYRWHELALYGVGLRAYERLAGAAAIGHSRRLDRAHTLAALPTLNPDRLRGGIAYCDAQFDDARLALALALTTHTLGGTVLNYCAATGLVVDGGRVCGVELRDTLGGGRFRVAALIVINAAGVWADAVRRLAEPTAAPLLRTSQGVHLVVGRDFLPGDDALLIPRTADGRLLFVIPWQGRVLLGTTDTERADQPLEPQALAGEIEFILATAAAYLRPAPGAADVRSVFAGLRPLLDGAAHTGRLSREHRVEVSAEGLVSVLGGKWTTYRRMAEEAVDVAAARAGLPWRASPTATLRLHGAPAPGAPAADDRYGSERAQVDRLPGARRLLLAGLSLTEAEVRHAVRAEFAHTVEDVLARRHRALFLDAALALAVAPAVATLMAQELGRGQDWIDAQLAGFARLAAGYRAPAGG</sequence>
<dbReference type="PROSITE" id="PS00978">
    <property type="entry name" value="FAD_G3PDH_2"/>
    <property type="match status" value="1"/>
</dbReference>
<comment type="cofactor">
    <cofactor evidence="1">
        <name>FAD</name>
        <dbReference type="ChEBI" id="CHEBI:57692"/>
    </cofactor>
</comment>
<evidence type="ECO:0000256" key="6">
    <source>
        <dbReference type="ARBA" id="ARBA00023002"/>
    </source>
</evidence>
<keyword evidence="3" id="KW-0285">Flavoprotein</keyword>
<dbReference type="GO" id="GO:0004368">
    <property type="term" value="F:glycerol-3-phosphate dehydrogenase (quinone) activity"/>
    <property type="evidence" value="ECO:0007669"/>
    <property type="project" value="InterPro"/>
</dbReference>
<evidence type="ECO:0000259" key="7">
    <source>
        <dbReference type="Pfam" id="PF01266"/>
    </source>
</evidence>
<evidence type="ECO:0000256" key="3">
    <source>
        <dbReference type="ARBA" id="ARBA00022630"/>
    </source>
</evidence>
<feature type="domain" description="FAD dependent oxidoreductase" evidence="7">
    <location>
        <begin position="2"/>
        <end position="353"/>
    </location>
</feature>
<reference evidence="9 10" key="1">
    <citation type="journal article" date="2020" name="Biotechnol. Biofuels">
        <title>New insights from the biogas microbiome by comprehensive genome-resolved metagenomics of nearly 1600 species originating from multiple anaerobic digesters.</title>
        <authorList>
            <person name="Campanaro S."/>
            <person name="Treu L."/>
            <person name="Rodriguez-R L.M."/>
            <person name="Kovalovszki A."/>
            <person name="Ziels R.M."/>
            <person name="Maus I."/>
            <person name="Zhu X."/>
            <person name="Kougias P.G."/>
            <person name="Basile A."/>
            <person name="Luo G."/>
            <person name="Schluter A."/>
            <person name="Konstantinidis K.T."/>
            <person name="Angelidaki I."/>
        </authorList>
    </citation>
    <scope>NUCLEOTIDE SEQUENCE [LARGE SCALE GENOMIC DNA]</scope>
    <source>
        <strain evidence="9">AS06rmzACSIP_256</strain>
    </source>
</reference>
<evidence type="ECO:0000313" key="10">
    <source>
        <dbReference type="Proteomes" id="UP000536534"/>
    </source>
</evidence>
<dbReference type="InterPro" id="IPR038299">
    <property type="entry name" value="DAO_C_sf"/>
</dbReference>
<comment type="similarity">
    <text evidence="2">Belongs to the FAD-dependent glycerol-3-phosphate dehydrogenase family.</text>
</comment>
<keyword evidence="6" id="KW-0560">Oxidoreductase</keyword>
<evidence type="ECO:0000256" key="5">
    <source>
        <dbReference type="ARBA" id="ARBA00022827"/>
    </source>
</evidence>
<evidence type="ECO:0000256" key="4">
    <source>
        <dbReference type="ARBA" id="ARBA00022798"/>
    </source>
</evidence>
<dbReference type="Gene3D" id="3.30.9.10">
    <property type="entry name" value="D-Amino Acid Oxidase, subunit A, domain 2"/>
    <property type="match status" value="1"/>
</dbReference>
<evidence type="ECO:0000259" key="8">
    <source>
        <dbReference type="Pfam" id="PF16901"/>
    </source>
</evidence>
<evidence type="ECO:0000256" key="2">
    <source>
        <dbReference type="ARBA" id="ARBA00007330"/>
    </source>
</evidence>
<dbReference type="Pfam" id="PF16901">
    <property type="entry name" value="DAO_C"/>
    <property type="match status" value="1"/>
</dbReference>
<dbReference type="GO" id="GO:0006071">
    <property type="term" value="P:glycerol metabolic process"/>
    <property type="evidence" value="ECO:0007669"/>
    <property type="project" value="UniProtKB-KW"/>
</dbReference>
<gene>
    <name evidence="9" type="ORF">GX576_15115</name>
</gene>
<dbReference type="AlphaFoldDB" id="A0A7X7LYH0"/>
<comment type="caution">
    <text evidence="9">The sequence shown here is derived from an EMBL/GenBank/DDBJ whole genome shotgun (WGS) entry which is preliminary data.</text>
</comment>
<dbReference type="InterPro" id="IPR006076">
    <property type="entry name" value="FAD-dep_OxRdtase"/>
</dbReference>
<dbReference type="Gene3D" id="3.50.50.60">
    <property type="entry name" value="FAD/NAD(P)-binding domain"/>
    <property type="match status" value="1"/>
</dbReference>